<accession>A0ABQ8JSY2</accession>
<evidence type="ECO:0000313" key="1">
    <source>
        <dbReference type="EMBL" id="KAH9425530.1"/>
    </source>
</evidence>
<reference evidence="1 2" key="1">
    <citation type="journal article" date="2018" name="J. Allergy Clin. Immunol.">
        <title>High-quality assembly of Dermatophagoides pteronyssinus genome and transcriptome reveals a wide range of novel allergens.</title>
        <authorList>
            <person name="Liu X.Y."/>
            <person name="Yang K.Y."/>
            <person name="Wang M.Q."/>
            <person name="Kwok J.S."/>
            <person name="Zeng X."/>
            <person name="Yang Z."/>
            <person name="Xiao X.J."/>
            <person name="Lau C.P."/>
            <person name="Li Y."/>
            <person name="Huang Z.M."/>
            <person name="Ba J.G."/>
            <person name="Yim A.K."/>
            <person name="Ouyang C.Y."/>
            <person name="Ngai S.M."/>
            <person name="Chan T.F."/>
            <person name="Leung E.L."/>
            <person name="Liu L."/>
            <person name="Liu Z.G."/>
            <person name="Tsui S.K."/>
        </authorList>
    </citation>
    <scope>NUCLEOTIDE SEQUENCE [LARGE SCALE GENOMIC DNA]</scope>
    <source>
        <strain evidence="1">Derp</strain>
    </source>
</reference>
<evidence type="ECO:0000313" key="2">
    <source>
        <dbReference type="Proteomes" id="UP000887458"/>
    </source>
</evidence>
<sequence length="78" mass="8003">MCQSDFGPNSVELCPPILPADESCEQFPVPFSANAAVVNVVDCFDGIDCIDFIVFLPFIGGGGGGFDNLGGSESSIVG</sequence>
<dbReference type="EMBL" id="NJHN03000018">
    <property type="protein sequence ID" value="KAH9425530.1"/>
    <property type="molecule type" value="Genomic_DNA"/>
</dbReference>
<dbReference type="Proteomes" id="UP000887458">
    <property type="component" value="Unassembled WGS sequence"/>
</dbReference>
<comment type="caution">
    <text evidence="1">The sequence shown here is derived from an EMBL/GenBank/DDBJ whole genome shotgun (WGS) entry which is preliminary data.</text>
</comment>
<proteinExistence type="predicted"/>
<organism evidence="1 2">
    <name type="scientific">Dermatophagoides pteronyssinus</name>
    <name type="common">European house dust mite</name>
    <dbReference type="NCBI Taxonomy" id="6956"/>
    <lineage>
        <taxon>Eukaryota</taxon>
        <taxon>Metazoa</taxon>
        <taxon>Ecdysozoa</taxon>
        <taxon>Arthropoda</taxon>
        <taxon>Chelicerata</taxon>
        <taxon>Arachnida</taxon>
        <taxon>Acari</taxon>
        <taxon>Acariformes</taxon>
        <taxon>Sarcoptiformes</taxon>
        <taxon>Astigmata</taxon>
        <taxon>Psoroptidia</taxon>
        <taxon>Analgoidea</taxon>
        <taxon>Pyroglyphidae</taxon>
        <taxon>Dermatophagoidinae</taxon>
        <taxon>Dermatophagoides</taxon>
    </lineage>
</organism>
<name>A0ABQ8JSY2_DERPT</name>
<keyword evidence="2" id="KW-1185">Reference proteome</keyword>
<reference evidence="1 2" key="2">
    <citation type="journal article" date="2022" name="Mol. Biol. Evol.">
        <title>Comparative Genomics Reveals Insights into the Divergent Evolution of Astigmatic Mites and Household Pest Adaptations.</title>
        <authorList>
            <person name="Xiong Q."/>
            <person name="Wan A.T."/>
            <person name="Liu X."/>
            <person name="Fung C.S."/>
            <person name="Xiao X."/>
            <person name="Malainual N."/>
            <person name="Hou J."/>
            <person name="Wang L."/>
            <person name="Wang M."/>
            <person name="Yang K.Y."/>
            <person name="Cui Y."/>
            <person name="Leung E.L."/>
            <person name="Nong W."/>
            <person name="Shin S.K."/>
            <person name="Au S.W."/>
            <person name="Jeong K.Y."/>
            <person name="Chew F.T."/>
            <person name="Hui J.H."/>
            <person name="Leung T.F."/>
            <person name="Tungtrongchitr A."/>
            <person name="Zhong N."/>
            <person name="Liu Z."/>
            <person name="Tsui S.K."/>
        </authorList>
    </citation>
    <scope>NUCLEOTIDE SEQUENCE [LARGE SCALE GENOMIC DNA]</scope>
    <source>
        <strain evidence="1">Derp</strain>
    </source>
</reference>
<gene>
    <name evidence="1" type="ORF">DERP_006139</name>
</gene>
<protein>
    <submittedName>
        <fullName evidence="1">Uncharacterized protein</fullName>
    </submittedName>
</protein>